<evidence type="ECO:0000313" key="2">
    <source>
        <dbReference type="EMBL" id="KAA6415911.1"/>
    </source>
</evidence>
<dbReference type="AlphaFoldDB" id="A0A5M8Q4H8"/>
<dbReference type="EMBL" id="VXIT01000001">
    <property type="protein sequence ID" value="KAA6415911.1"/>
    <property type="molecule type" value="Genomic_DNA"/>
</dbReference>
<dbReference type="GO" id="GO:0022904">
    <property type="term" value="P:respiratory electron transport chain"/>
    <property type="evidence" value="ECO:0007669"/>
    <property type="project" value="TreeGrafter"/>
</dbReference>
<dbReference type="GO" id="GO:0090324">
    <property type="term" value="P:negative regulation of oxidative phosphorylation"/>
    <property type="evidence" value="ECO:0007669"/>
    <property type="project" value="InterPro"/>
</dbReference>
<organism evidence="2 3">
    <name type="scientific">Lasallia pustulata</name>
    <dbReference type="NCBI Taxonomy" id="136370"/>
    <lineage>
        <taxon>Eukaryota</taxon>
        <taxon>Fungi</taxon>
        <taxon>Dikarya</taxon>
        <taxon>Ascomycota</taxon>
        <taxon>Pezizomycotina</taxon>
        <taxon>Lecanoromycetes</taxon>
        <taxon>OSLEUM clade</taxon>
        <taxon>Umbilicariomycetidae</taxon>
        <taxon>Umbilicariales</taxon>
        <taxon>Umbilicariaceae</taxon>
        <taxon>Lasallia</taxon>
    </lineage>
</organism>
<dbReference type="InterPro" id="IPR052000">
    <property type="entry name" value="ETFRF1"/>
</dbReference>
<dbReference type="PANTHER" id="PTHR21024:SF0">
    <property type="entry name" value="ELECTRON TRANSFER FLAVOPROTEIN REGULATORY FACTOR 1"/>
    <property type="match status" value="1"/>
</dbReference>
<dbReference type="InterPro" id="IPR045296">
    <property type="entry name" value="Complex1_LYR_ETFRF1_LYRM5"/>
</dbReference>
<comment type="caution">
    <text evidence="2">The sequence shown here is derived from an EMBL/GenBank/DDBJ whole genome shotgun (WGS) entry which is preliminary data.</text>
</comment>
<proteinExistence type="inferred from homology"/>
<sequence length="86" mass="10322">MAVTNPTLRQQVLNIYKELLYLGREYPLGYSYFKPRLHKAFASQAGLKDEEEIKKGIARAEFVKKEVEALYYLKRYRTLRQRYEKT</sequence>
<gene>
    <name evidence="2" type="ORF">FRX48_00630</name>
</gene>
<comment type="similarity">
    <text evidence="1">Belongs to the complex I LYR family.</text>
</comment>
<dbReference type="PANTHER" id="PTHR21024">
    <property type="entry name" value="GROWTH HORMONE-INDUCIBLE SOLUBLE PROTEIN-RELATED"/>
    <property type="match status" value="1"/>
</dbReference>
<evidence type="ECO:0000313" key="3">
    <source>
        <dbReference type="Proteomes" id="UP000324767"/>
    </source>
</evidence>
<dbReference type="OrthoDB" id="10258445at2759"/>
<accession>A0A5M8Q4H8</accession>
<dbReference type="Proteomes" id="UP000324767">
    <property type="component" value="Unassembled WGS sequence"/>
</dbReference>
<name>A0A5M8Q4H8_9LECA</name>
<dbReference type="Pfam" id="PF13233">
    <property type="entry name" value="Complex1_LYR_2"/>
    <property type="match status" value="1"/>
</dbReference>
<evidence type="ECO:0000256" key="1">
    <source>
        <dbReference type="ARBA" id="ARBA00009508"/>
    </source>
</evidence>
<dbReference type="CDD" id="cd20265">
    <property type="entry name" value="Complex1_LYR_ETFRF1_LYRM5"/>
    <property type="match status" value="1"/>
</dbReference>
<reference evidence="2 3" key="1">
    <citation type="submission" date="2019-09" db="EMBL/GenBank/DDBJ databases">
        <title>The hologenome of the rock-dwelling lichen Lasallia pustulata.</title>
        <authorList>
            <person name="Greshake Tzovaras B."/>
            <person name="Segers F."/>
            <person name="Bicker A."/>
            <person name="Dal Grande F."/>
            <person name="Otte J."/>
            <person name="Hankeln T."/>
            <person name="Schmitt I."/>
            <person name="Ebersberger I."/>
        </authorList>
    </citation>
    <scope>NUCLEOTIDE SEQUENCE [LARGE SCALE GENOMIC DNA]</scope>
    <source>
        <strain evidence="2">A1-1</strain>
    </source>
</reference>
<protein>
    <submittedName>
        <fullName evidence="2">Uncharacterized protein</fullName>
    </submittedName>
</protein>
<dbReference type="GO" id="GO:0005739">
    <property type="term" value="C:mitochondrion"/>
    <property type="evidence" value="ECO:0007669"/>
    <property type="project" value="TreeGrafter"/>
</dbReference>